<protein>
    <recommendedName>
        <fullName evidence="3">PH domain-containing protein</fullName>
    </recommendedName>
</protein>
<dbReference type="OrthoDB" id="363951at2759"/>
<proteinExistence type="predicted"/>
<feature type="coiled-coil region" evidence="1">
    <location>
        <begin position="526"/>
        <end position="553"/>
    </location>
</feature>
<reference evidence="4 5" key="1">
    <citation type="submission" date="2017-09" db="EMBL/GenBank/DDBJ databases">
        <title>Genome sequencing of Besnoitia besnoiti strain Bb-Ger1.</title>
        <authorList>
            <person name="Schares G."/>
            <person name="Venepally P."/>
            <person name="Lorenzi H.A."/>
        </authorList>
    </citation>
    <scope>NUCLEOTIDE SEQUENCE [LARGE SCALE GENOMIC DNA]</scope>
    <source>
        <strain evidence="4 5">Bb-Ger1</strain>
    </source>
</reference>
<evidence type="ECO:0000313" key="4">
    <source>
        <dbReference type="EMBL" id="PFH34421.1"/>
    </source>
</evidence>
<sequence length="621" mass="70175">MAETGFWLDAAAFQAMCRSADVPSQTKGNAFMLLNDRQSAAVDRSRTIGDAGYALSSQWVRRFCAIKANVLAFAPHADAACEGAYLLEDVNVACRTAKDALIAGAIPCLPGSEGGQYVVHVTNKRDQIYGKQIRPLIFAVSSAEAAESWKKAILEANFRASRAQLSRLTVESRKEKSLAQRDRDKTEICASQREAELESMEVTKQKLVLEIERLQEKAKRLQTSGEVTEKAAAEYIDQKVTEISALQCQLAKELQQKAILRKTVSELREHASDQQRRITALEAEKRRLTTQYTELLRDIEEANDAPARISLIAARSRSRSQRLAMENKKLREENRALTRHFYEIEDKFEQKLQMVRRVAEAGDIFSYLRKWLLCSENKIKFYEMGHKMTKDEVKGQRRKIRELQEELRIAEAVARSSYISVRSILLDEQLKSYTKRAEVPDVYSFVKTSLERFGWILGETEIVQPVDRAYGVELPHWLHGTPDSSKVPLLERIYPCGALEGGSRFSLVPGVDVMQPVESMVPLSRFAALETSMRLLELDFKELQENYDVASEKLMKYYAMVRDLRDGWNQTDRFAAERERGESTEGAGSREVSPLEALRKPGAFLASIVGVTSPVSATEKP</sequence>
<dbReference type="RefSeq" id="XP_029218430.1">
    <property type="nucleotide sequence ID" value="XM_029364847.1"/>
</dbReference>
<name>A0A2A9MDT1_BESBE</name>
<dbReference type="EMBL" id="NWUJ01000006">
    <property type="protein sequence ID" value="PFH34421.1"/>
    <property type="molecule type" value="Genomic_DNA"/>
</dbReference>
<dbReference type="VEuPathDB" id="ToxoDB:BESB_064520"/>
<evidence type="ECO:0000256" key="2">
    <source>
        <dbReference type="SAM" id="MobiDB-lite"/>
    </source>
</evidence>
<feature type="domain" description="PH" evidence="3">
    <location>
        <begin position="47"/>
        <end position="158"/>
    </location>
</feature>
<dbReference type="STRING" id="94643.A0A2A9MDT1"/>
<dbReference type="KEGG" id="bbes:BESB_064520"/>
<evidence type="ECO:0000256" key="1">
    <source>
        <dbReference type="SAM" id="Coils"/>
    </source>
</evidence>
<dbReference type="InterPro" id="IPR001849">
    <property type="entry name" value="PH_domain"/>
</dbReference>
<feature type="coiled-coil region" evidence="1">
    <location>
        <begin position="197"/>
        <end position="231"/>
    </location>
</feature>
<gene>
    <name evidence="4" type="ORF">BESB_064520</name>
</gene>
<organism evidence="4 5">
    <name type="scientific">Besnoitia besnoiti</name>
    <name type="common">Apicomplexan protozoan</name>
    <dbReference type="NCBI Taxonomy" id="94643"/>
    <lineage>
        <taxon>Eukaryota</taxon>
        <taxon>Sar</taxon>
        <taxon>Alveolata</taxon>
        <taxon>Apicomplexa</taxon>
        <taxon>Conoidasida</taxon>
        <taxon>Coccidia</taxon>
        <taxon>Eucoccidiorida</taxon>
        <taxon>Eimeriorina</taxon>
        <taxon>Sarcocystidae</taxon>
        <taxon>Besnoitia</taxon>
    </lineage>
</organism>
<accession>A0A2A9MDT1</accession>
<evidence type="ECO:0000259" key="3">
    <source>
        <dbReference type="PROSITE" id="PS50003"/>
    </source>
</evidence>
<feature type="coiled-coil region" evidence="1">
    <location>
        <begin position="386"/>
        <end position="413"/>
    </location>
</feature>
<comment type="caution">
    <text evidence="4">The sequence shown here is derived from an EMBL/GenBank/DDBJ whole genome shotgun (WGS) entry which is preliminary data.</text>
</comment>
<dbReference type="Proteomes" id="UP000224006">
    <property type="component" value="Chromosome VI"/>
</dbReference>
<feature type="region of interest" description="Disordered" evidence="2">
    <location>
        <begin position="575"/>
        <end position="595"/>
    </location>
</feature>
<dbReference type="GeneID" id="40311380"/>
<feature type="coiled-coil region" evidence="1">
    <location>
        <begin position="264"/>
        <end position="340"/>
    </location>
</feature>
<evidence type="ECO:0000313" key="5">
    <source>
        <dbReference type="Proteomes" id="UP000224006"/>
    </source>
</evidence>
<keyword evidence="5" id="KW-1185">Reference proteome</keyword>
<keyword evidence="1" id="KW-0175">Coiled coil</keyword>
<dbReference type="AlphaFoldDB" id="A0A2A9MDT1"/>
<dbReference type="SUPFAM" id="SSF50729">
    <property type="entry name" value="PH domain-like"/>
    <property type="match status" value="1"/>
</dbReference>
<dbReference type="PROSITE" id="PS50003">
    <property type="entry name" value="PH_DOMAIN"/>
    <property type="match status" value="1"/>
</dbReference>